<evidence type="ECO:0000256" key="1">
    <source>
        <dbReference type="SAM" id="Phobius"/>
    </source>
</evidence>
<dbReference type="Proteomes" id="UP000290819">
    <property type="component" value="Unassembled WGS sequence"/>
</dbReference>
<evidence type="ECO:0008006" key="4">
    <source>
        <dbReference type="Google" id="ProtNLM"/>
    </source>
</evidence>
<protein>
    <recommendedName>
        <fullName evidence="4">DUF1616 domain-containing protein</fullName>
    </recommendedName>
</protein>
<accession>A0A4Q1VNC3</accession>
<feature type="transmembrane region" description="Helical" evidence="1">
    <location>
        <begin position="25"/>
        <end position="45"/>
    </location>
</feature>
<keyword evidence="1" id="KW-0472">Membrane</keyword>
<evidence type="ECO:0000313" key="3">
    <source>
        <dbReference type="Proteomes" id="UP000290819"/>
    </source>
</evidence>
<sequence>MMFLVSGHAVLRAIGIRTTSVSEHLAYAVGASLAVGIAGGFALNAAGFLRPLGWAIWFCAITIGATLVADSRSDAPDLPSWPSPVRVRFWQGATIALAVLLATGAYALAVRDEATYRQFSYTEFWLLPSTGDGPGRLTVGVRNAETQTQRFDVEITVDGRPFAVFRSLTIAPGETWARQIPVSISATSQKAEARLYRPDDNRLYRSVSTLVPRI</sequence>
<keyword evidence="1" id="KW-0812">Transmembrane</keyword>
<dbReference type="EMBL" id="MZXW01000004">
    <property type="protein sequence ID" value="RXT54048.1"/>
    <property type="molecule type" value="Genomic_DNA"/>
</dbReference>
<feature type="transmembrane region" description="Helical" evidence="1">
    <location>
        <begin position="52"/>
        <end position="69"/>
    </location>
</feature>
<dbReference type="AlphaFoldDB" id="A0A4Q1VNC3"/>
<gene>
    <name evidence="2" type="ORF">B5V03_00845</name>
</gene>
<name>A0A4Q1VNC3_9BRAD</name>
<dbReference type="OrthoDB" id="8213735at2"/>
<feature type="transmembrane region" description="Helical" evidence="1">
    <location>
        <begin position="89"/>
        <end position="109"/>
    </location>
</feature>
<evidence type="ECO:0000313" key="2">
    <source>
        <dbReference type="EMBL" id="RXT54048.1"/>
    </source>
</evidence>
<keyword evidence="3" id="KW-1185">Reference proteome</keyword>
<comment type="caution">
    <text evidence="2">The sequence shown here is derived from an EMBL/GenBank/DDBJ whole genome shotgun (WGS) entry which is preliminary data.</text>
</comment>
<organism evidence="2 3">
    <name type="scientific">Bradyrhizobium betae</name>
    <dbReference type="NCBI Taxonomy" id="244734"/>
    <lineage>
        <taxon>Bacteria</taxon>
        <taxon>Pseudomonadati</taxon>
        <taxon>Pseudomonadota</taxon>
        <taxon>Alphaproteobacteria</taxon>
        <taxon>Hyphomicrobiales</taxon>
        <taxon>Nitrobacteraceae</taxon>
        <taxon>Bradyrhizobium</taxon>
    </lineage>
</organism>
<dbReference type="RefSeq" id="WP_129267388.1">
    <property type="nucleotide sequence ID" value="NZ_MZXW01000004.1"/>
</dbReference>
<reference evidence="2 3" key="1">
    <citation type="submission" date="2017-03" db="EMBL/GenBank/DDBJ databases">
        <authorList>
            <person name="Safronova V.I."/>
            <person name="Sazanova A.L."/>
            <person name="Chirak E.R."/>
        </authorList>
    </citation>
    <scope>NUCLEOTIDE SEQUENCE [LARGE SCALE GENOMIC DNA]</scope>
    <source>
        <strain evidence="2 3">Opo-243</strain>
    </source>
</reference>
<proteinExistence type="predicted"/>
<keyword evidence="1" id="KW-1133">Transmembrane helix</keyword>